<dbReference type="GO" id="GO:0015341">
    <property type="term" value="F:zinc efflux antiporter activity"/>
    <property type="evidence" value="ECO:0007669"/>
    <property type="project" value="TreeGrafter"/>
</dbReference>
<dbReference type="EMBL" id="MDUX01000060">
    <property type="protein sequence ID" value="KAF7598172.1"/>
    <property type="molecule type" value="Genomic_DNA"/>
</dbReference>
<name>A0A272EVH5_9RHOO</name>
<evidence type="ECO:0000259" key="8">
    <source>
        <dbReference type="Pfam" id="PF01545"/>
    </source>
</evidence>
<reference evidence="11 12" key="2">
    <citation type="submission" date="2017-07" db="EMBL/GenBank/DDBJ databases">
        <title>Candidatus Dactylopiibacterium carminicum, a nitrogen-fixing symbiont of the cochineal insect Dactylopius coccus and Dactylopius opuntiae (Hemiptera: Coccoidea: Dactylopiidae).</title>
        <authorList>
            <person name="Vera A."/>
        </authorList>
    </citation>
    <scope>NUCLEOTIDE SEQUENCE [LARGE SCALE GENOMIC DNA]</scope>
    <source>
        <strain evidence="11 12">NFDCM</strain>
    </source>
</reference>
<evidence type="ECO:0000313" key="10">
    <source>
        <dbReference type="EMBL" id="KAF7598172.1"/>
    </source>
</evidence>
<dbReference type="InterPro" id="IPR036837">
    <property type="entry name" value="Cation_efflux_CTD_sf"/>
</dbReference>
<dbReference type="Pfam" id="PF01545">
    <property type="entry name" value="Cation_efflux"/>
    <property type="match status" value="1"/>
</dbReference>
<proteinExistence type="inferred from homology"/>
<feature type="domain" description="Cation efflux protein transmembrane" evidence="8">
    <location>
        <begin position="19"/>
        <end position="212"/>
    </location>
</feature>
<keyword evidence="3" id="KW-0813">Transport</keyword>
<dbReference type="GO" id="GO:0015093">
    <property type="term" value="F:ferrous iron transmembrane transporter activity"/>
    <property type="evidence" value="ECO:0007669"/>
    <property type="project" value="TreeGrafter"/>
</dbReference>
<dbReference type="OrthoDB" id="9806522at2"/>
<evidence type="ECO:0000313" key="12">
    <source>
        <dbReference type="Proteomes" id="UP000216107"/>
    </source>
</evidence>
<dbReference type="InterPro" id="IPR050291">
    <property type="entry name" value="CDF_Transporter"/>
</dbReference>
<dbReference type="InterPro" id="IPR027470">
    <property type="entry name" value="Cation_efflux_CTD"/>
</dbReference>
<evidence type="ECO:0000256" key="3">
    <source>
        <dbReference type="ARBA" id="ARBA00022448"/>
    </source>
</evidence>
<dbReference type="InterPro" id="IPR002524">
    <property type="entry name" value="Cation_efflux"/>
</dbReference>
<dbReference type="GO" id="GO:0005886">
    <property type="term" value="C:plasma membrane"/>
    <property type="evidence" value="ECO:0007669"/>
    <property type="project" value="TreeGrafter"/>
</dbReference>
<comment type="similarity">
    <text evidence="2">Belongs to the cation diffusion facilitator (CDF) transporter (TC 2.A.4) family.</text>
</comment>
<dbReference type="GO" id="GO:0015086">
    <property type="term" value="F:cadmium ion transmembrane transporter activity"/>
    <property type="evidence" value="ECO:0007669"/>
    <property type="project" value="TreeGrafter"/>
</dbReference>
<keyword evidence="5 7" id="KW-1133">Transmembrane helix</keyword>
<evidence type="ECO:0000256" key="5">
    <source>
        <dbReference type="ARBA" id="ARBA00022989"/>
    </source>
</evidence>
<dbReference type="SUPFAM" id="SSF161111">
    <property type="entry name" value="Cation efflux protein transmembrane domain-like"/>
    <property type="match status" value="1"/>
</dbReference>
<keyword evidence="4 7" id="KW-0812">Transmembrane</keyword>
<dbReference type="PANTHER" id="PTHR43840:SF15">
    <property type="entry name" value="MITOCHONDRIAL METAL TRANSPORTER 1-RELATED"/>
    <property type="match status" value="1"/>
</dbReference>
<feature type="transmembrane region" description="Helical" evidence="7">
    <location>
        <begin position="156"/>
        <end position="175"/>
    </location>
</feature>
<evidence type="ECO:0000256" key="4">
    <source>
        <dbReference type="ARBA" id="ARBA00022692"/>
    </source>
</evidence>
<keyword evidence="13" id="KW-1185">Reference proteome</keyword>
<reference evidence="10 13" key="1">
    <citation type="submission" date="2016-08" db="EMBL/GenBank/DDBJ databases">
        <title>Candidatus Dactylopiibacterium carminicum genome sequence.</title>
        <authorList>
            <person name="Ramirez-Puebla S.T."/>
            <person name="Ormeno-Orrillo E."/>
            <person name="Vera-Ponce De Leon A."/>
            <person name="Luis L."/>
            <person name="Sanchez-Flores A."/>
            <person name="Monica R."/>
            <person name="Martinez-Romero E."/>
        </authorList>
    </citation>
    <scope>NUCLEOTIDE SEQUENCE [LARGE SCALE GENOMIC DNA]</scope>
    <source>
        <strain evidence="10">END1</strain>
    </source>
</reference>
<gene>
    <name evidence="10" type="ORF">BGI27_14715</name>
    <name evidence="11" type="ORF">CGU29_05555</name>
</gene>
<protein>
    <submittedName>
        <fullName evidence="10">Cation transporter</fullName>
    </submittedName>
    <submittedName>
        <fullName evidence="11">Cation-efflux pump</fullName>
    </submittedName>
</protein>
<dbReference type="Gene3D" id="1.20.1510.10">
    <property type="entry name" value="Cation efflux protein transmembrane domain"/>
    <property type="match status" value="1"/>
</dbReference>
<evidence type="ECO:0000256" key="7">
    <source>
        <dbReference type="SAM" id="Phobius"/>
    </source>
</evidence>
<accession>A0A272EVH5</accession>
<feature type="transmembrane region" description="Helical" evidence="7">
    <location>
        <begin position="89"/>
        <end position="107"/>
    </location>
</feature>
<dbReference type="InterPro" id="IPR027469">
    <property type="entry name" value="Cation_efflux_TMD_sf"/>
</dbReference>
<evidence type="ECO:0000256" key="6">
    <source>
        <dbReference type="ARBA" id="ARBA00023136"/>
    </source>
</evidence>
<evidence type="ECO:0000313" key="13">
    <source>
        <dbReference type="Proteomes" id="UP000623509"/>
    </source>
</evidence>
<evidence type="ECO:0000259" key="9">
    <source>
        <dbReference type="Pfam" id="PF16916"/>
    </source>
</evidence>
<feature type="transmembrane region" description="Helical" evidence="7">
    <location>
        <begin position="181"/>
        <end position="198"/>
    </location>
</feature>
<dbReference type="SUPFAM" id="SSF160240">
    <property type="entry name" value="Cation efflux protein cytoplasmic domain-like"/>
    <property type="match status" value="1"/>
</dbReference>
<comment type="caution">
    <text evidence="11">The sequence shown here is derived from an EMBL/GenBank/DDBJ whole genome shotgun (WGS) entry which is preliminary data.</text>
</comment>
<organism evidence="11 12">
    <name type="scientific">Candidatus Dactylopiibacterium carminicum</name>
    <dbReference type="NCBI Taxonomy" id="857335"/>
    <lineage>
        <taxon>Bacteria</taxon>
        <taxon>Pseudomonadati</taxon>
        <taxon>Pseudomonadota</taxon>
        <taxon>Betaproteobacteria</taxon>
        <taxon>Rhodocyclales</taxon>
        <taxon>Rhodocyclaceae</taxon>
        <taxon>Candidatus Dactylopiibacterium</taxon>
    </lineage>
</organism>
<dbReference type="Proteomes" id="UP000216107">
    <property type="component" value="Unassembled WGS sequence"/>
</dbReference>
<dbReference type="InterPro" id="IPR058533">
    <property type="entry name" value="Cation_efflux_TM"/>
</dbReference>
<comment type="subcellular location">
    <subcellularLocation>
        <location evidence="1">Membrane</location>
        <topology evidence="1">Multi-pass membrane protein</topology>
    </subcellularLocation>
</comment>
<feature type="transmembrane region" description="Helical" evidence="7">
    <location>
        <begin position="119"/>
        <end position="136"/>
    </location>
</feature>
<evidence type="ECO:0000313" key="11">
    <source>
        <dbReference type="EMBL" id="PAS94105.1"/>
    </source>
</evidence>
<feature type="transmembrane region" description="Helical" evidence="7">
    <location>
        <begin position="20"/>
        <end position="39"/>
    </location>
</feature>
<dbReference type="Proteomes" id="UP000623509">
    <property type="component" value="Unassembled WGS sequence"/>
</dbReference>
<dbReference type="Pfam" id="PF16916">
    <property type="entry name" value="ZT_dimer"/>
    <property type="match status" value="1"/>
</dbReference>
<dbReference type="EMBL" id="NMRN01000010">
    <property type="protein sequence ID" value="PAS94105.1"/>
    <property type="molecule type" value="Genomic_DNA"/>
</dbReference>
<dbReference type="Gene3D" id="3.30.70.1350">
    <property type="entry name" value="Cation efflux protein, cytoplasmic domain"/>
    <property type="match status" value="1"/>
</dbReference>
<dbReference type="RefSeq" id="WP_095525602.1">
    <property type="nucleotide sequence ID" value="NZ_MDUX01000060.1"/>
</dbReference>
<evidence type="ECO:0000256" key="2">
    <source>
        <dbReference type="ARBA" id="ARBA00008114"/>
    </source>
</evidence>
<dbReference type="PANTHER" id="PTHR43840">
    <property type="entry name" value="MITOCHONDRIAL METAL TRANSPORTER 1-RELATED"/>
    <property type="match status" value="1"/>
</dbReference>
<feature type="domain" description="Cation efflux protein cytoplasmic" evidence="9">
    <location>
        <begin position="217"/>
        <end position="293"/>
    </location>
</feature>
<evidence type="ECO:0000256" key="1">
    <source>
        <dbReference type="ARBA" id="ARBA00004141"/>
    </source>
</evidence>
<dbReference type="AlphaFoldDB" id="A0A272EVH5"/>
<dbReference type="GO" id="GO:0006882">
    <property type="term" value="P:intracellular zinc ion homeostasis"/>
    <property type="evidence" value="ECO:0007669"/>
    <property type="project" value="TreeGrafter"/>
</dbReference>
<dbReference type="NCBIfam" id="TIGR01297">
    <property type="entry name" value="CDF"/>
    <property type="match status" value="1"/>
</dbReference>
<keyword evidence="6 7" id="KW-0472">Membrane</keyword>
<sequence length="304" mass="32932">MPSSRAEIPSPAQALPYIRLSVVAAIATITLKFLAWWFSGSVGLLSDALESFVNLVGALFALSMLSLAATPPDEEHPWGHNKAEYFSSGFEGTLIFMAAGAILWAAVPRLFSPEPLESLGIGLWFSVASTLLNFIVSRILAKAAQRLHSVVLEADAAHLMTDVWTSIGVLAGLLAYMLTGWLWLDALLAILVALHILTEGWRLMYGAFNGLMDQALADEDIALIEQILGSYAPGGVSWTQLRTRRAGTRRFAHVNILVPGDWSVANAHDLLDEIESRIAGEVHGTQATTHLEPRTTAARHLAED</sequence>
<feature type="transmembrane region" description="Helical" evidence="7">
    <location>
        <begin position="51"/>
        <end position="69"/>
    </location>
</feature>